<dbReference type="STRING" id="88036.D8S0J8"/>
<dbReference type="OMA" id="RMAPMHW"/>
<proteinExistence type="predicted"/>
<dbReference type="KEGG" id="smo:SELMODRAFT_2636"/>
<feature type="domain" description="Metallo-beta-lactamase" evidence="2">
    <location>
        <begin position="18"/>
        <end position="218"/>
    </location>
</feature>
<accession>D8S0J8</accession>
<dbReference type="InterPro" id="IPR001279">
    <property type="entry name" value="Metallo-B-lactamas"/>
</dbReference>
<feature type="binding site" evidence="1">
    <location>
        <position position="64"/>
    </location>
    <ligand>
        <name>an N-acyl-1,2-diacyl-sn-glycero-3-phosphoethanolamine</name>
        <dbReference type="ChEBI" id="CHEBI:62537"/>
    </ligand>
</feature>
<dbReference type="GO" id="GO:0070290">
    <property type="term" value="F:N-acylphosphatidylethanolamine-specific phospholipase D activity"/>
    <property type="evidence" value="ECO:0007669"/>
    <property type="project" value="InterPro"/>
</dbReference>
<protein>
    <recommendedName>
        <fullName evidence="2">Metallo-beta-lactamase domain-containing protein</fullName>
    </recommendedName>
</protein>
<organism evidence="4">
    <name type="scientific">Selaginella moellendorffii</name>
    <name type="common">Spikemoss</name>
    <dbReference type="NCBI Taxonomy" id="88036"/>
    <lineage>
        <taxon>Eukaryota</taxon>
        <taxon>Viridiplantae</taxon>
        <taxon>Streptophyta</taxon>
        <taxon>Embryophyta</taxon>
        <taxon>Tracheophyta</taxon>
        <taxon>Lycopodiopsida</taxon>
        <taxon>Selaginellales</taxon>
        <taxon>Selaginellaceae</taxon>
        <taxon>Selaginella</taxon>
    </lineage>
</organism>
<dbReference type="Pfam" id="PF12706">
    <property type="entry name" value="Lactamase_B_2"/>
    <property type="match status" value="1"/>
</dbReference>
<dbReference type="eggNOG" id="KOG3798">
    <property type="taxonomic scope" value="Eukaryota"/>
</dbReference>
<dbReference type="PANTHER" id="PTHR15032">
    <property type="entry name" value="N-ACYL-PHOSPHATIDYLETHANOLAMINE-HYDROLYZING PHOSPHOLIPASE D"/>
    <property type="match status" value="1"/>
</dbReference>
<dbReference type="HOGENOM" id="CLU_020884_1_1_1"/>
<dbReference type="GO" id="GO:0005737">
    <property type="term" value="C:cytoplasm"/>
    <property type="evidence" value="ECO:0000318"/>
    <property type="project" value="GO_Central"/>
</dbReference>
<evidence type="ECO:0000256" key="1">
    <source>
        <dbReference type="PIRSR" id="PIRSR038896-50"/>
    </source>
</evidence>
<keyword evidence="4" id="KW-1185">Reference proteome</keyword>
<dbReference type="Gramene" id="EFJ21940">
    <property type="protein sequence ID" value="EFJ21940"/>
    <property type="gene ID" value="SELMODRAFT_2636"/>
</dbReference>
<feature type="binding site" evidence="1">
    <location>
        <position position="195"/>
    </location>
    <ligand>
        <name>an N-acyl-1,2-diacyl-sn-glycero-3-phosphoethanolamine</name>
        <dbReference type="ChEBI" id="CHEBI:62537"/>
    </ligand>
</feature>
<gene>
    <name evidence="3" type="ORF">SELMODRAFT_2636</name>
</gene>
<dbReference type="InterPro" id="IPR036866">
    <property type="entry name" value="RibonucZ/Hydroxyglut_hydro"/>
</dbReference>
<name>D8S0J8_SELML</name>
<dbReference type="InParanoid" id="D8S0J8"/>
<dbReference type="GO" id="GO:0008270">
    <property type="term" value="F:zinc ion binding"/>
    <property type="evidence" value="ECO:0007669"/>
    <property type="project" value="InterPro"/>
</dbReference>
<dbReference type="PANTHER" id="PTHR15032:SF4">
    <property type="entry name" value="N-ACYL-PHOSPHATIDYLETHANOLAMINE-HYDROLYZING PHOSPHOLIPASE D"/>
    <property type="match status" value="1"/>
</dbReference>
<reference evidence="3 4" key="1">
    <citation type="journal article" date="2011" name="Science">
        <title>The Selaginella genome identifies genetic changes associated with the evolution of vascular plants.</title>
        <authorList>
            <person name="Banks J.A."/>
            <person name="Nishiyama T."/>
            <person name="Hasebe M."/>
            <person name="Bowman J.L."/>
            <person name="Gribskov M."/>
            <person name="dePamphilis C."/>
            <person name="Albert V.A."/>
            <person name="Aono N."/>
            <person name="Aoyama T."/>
            <person name="Ambrose B.A."/>
            <person name="Ashton N.W."/>
            <person name="Axtell M.J."/>
            <person name="Barker E."/>
            <person name="Barker M.S."/>
            <person name="Bennetzen J.L."/>
            <person name="Bonawitz N.D."/>
            <person name="Chapple C."/>
            <person name="Cheng C."/>
            <person name="Correa L.G."/>
            <person name="Dacre M."/>
            <person name="DeBarry J."/>
            <person name="Dreyer I."/>
            <person name="Elias M."/>
            <person name="Engstrom E.M."/>
            <person name="Estelle M."/>
            <person name="Feng L."/>
            <person name="Finet C."/>
            <person name="Floyd S.K."/>
            <person name="Frommer W.B."/>
            <person name="Fujita T."/>
            <person name="Gramzow L."/>
            <person name="Gutensohn M."/>
            <person name="Harholt J."/>
            <person name="Hattori M."/>
            <person name="Heyl A."/>
            <person name="Hirai T."/>
            <person name="Hiwatashi Y."/>
            <person name="Ishikawa M."/>
            <person name="Iwata M."/>
            <person name="Karol K.G."/>
            <person name="Koehler B."/>
            <person name="Kolukisaoglu U."/>
            <person name="Kubo M."/>
            <person name="Kurata T."/>
            <person name="Lalonde S."/>
            <person name="Li K."/>
            <person name="Li Y."/>
            <person name="Litt A."/>
            <person name="Lyons E."/>
            <person name="Manning G."/>
            <person name="Maruyama T."/>
            <person name="Michael T.P."/>
            <person name="Mikami K."/>
            <person name="Miyazaki S."/>
            <person name="Morinaga S."/>
            <person name="Murata T."/>
            <person name="Mueller-Roeber B."/>
            <person name="Nelson D.R."/>
            <person name="Obara M."/>
            <person name="Oguri Y."/>
            <person name="Olmstead R.G."/>
            <person name="Onodera N."/>
            <person name="Petersen B.L."/>
            <person name="Pils B."/>
            <person name="Prigge M."/>
            <person name="Rensing S.A."/>
            <person name="Riano-Pachon D.M."/>
            <person name="Roberts A.W."/>
            <person name="Sato Y."/>
            <person name="Scheller H.V."/>
            <person name="Schulz B."/>
            <person name="Schulz C."/>
            <person name="Shakirov E.V."/>
            <person name="Shibagaki N."/>
            <person name="Shinohara N."/>
            <person name="Shippen D.E."/>
            <person name="Soerensen I."/>
            <person name="Sotooka R."/>
            <person name="Sugimoto N."/>
            <person name="Sugita M."/>
            <person name="Sumikawa N."/>
            <person name="Tanurdzic M."/>
            <person name="Theissen G."/>
            <person name="Ulvskov P."/>
            <person name="Wakazuki S."/>
            <person name="Weng J.K."/>
            <person name="Willats W.W."/>
            <person name="Wipf D."/>
            <person name="Wolf P.G."/>
            <person name="Yang L."/>
            <person name="Zimmer A.D."/>
            <person name="Zhu Q."/>
            <person name="Mitros T."/>
            <person name="Hellsten U."/>
            <person name="Loque D."/>
            <person name="Otillar R."/>
            <person name="Salamov A."/>
            <person name="Schmutz J."/>
            <person name="Shapiro H."/>
            <person name="Lindquist E."/>
            <person name="Lucas S."/>
            <person name="Rokhsar D."/>
            <person name="Grigoriev I.V."/>
        </authorList>
    </citation>
    <scope>NUCLEOTIDE SEQUENCE [LARGE SCALE GENOMIC DNA]</scope>
</reference>
<dbReference type="PIRSF" id="PIRSF038896">
    <property type="entry name" value="NAPE-PLD"/>
    <property type="match status" value="1"/>
</dbReference>
<dbReference type="Gene3D" id="3.60.15.10">
    <property type="entry name" value="Ribonuclease Z/Hydroxyacylglutathione hydrolase-like"/>
    <property type="match status" value="1"/>
</dbReference>
<feature type="non-terminal residue" evidence="3">
    <location>
        <position position="258"/>
    </location>
</feature>
<dbReference type="Proteomes" id="UP000001514">
    <property type="component" value="Unassembled WGS sequence"/>
</dbReference>
<evidence type="ECO:0000313" key="3">
    <source>
        <dbReference type="EMBL" id="EFJ21940.1"/>
    </source>
</evidence>
<sequence>QVTWIGHATFLVQFDRLNILTDPVWSERCSPSSIIGPKRYVMPVPFPIKELPPIDVVIISHNHYDHLDETTVRALGNTPLYLVPLGIKKWFNGIGITNVVELEWWEEHKIPYSGSKVLKAVCTPCQHFSGRGIFDRNKTLWCSWVMEADKRKFYFAAQLSVCPAFEEIGKRYGPFDFAFIPIGAYSPRYFMSPIHCSPEDAVAIHRIVRSKLSIAMHWGTFVLTDEPLLEPPARLQKELERLKIDASAFITMKHGETK</sequence>
<evidence type="ECO:0000313" key="4">
    <source>
        <dbReference type="Proteomes" id="UP000001514"/>
    </source>
</evidence>
<dbReference type="InterPro" id="IPR024884">
    <property type="entry name" value="NAPE-PLD"/>
</dbReference>
<evidence type="ECO:0000259" key="2">
    <source>
        <dbReference type="Pfam" id="PF12706"/>
    </source>
</evidence>
<dbReference type="AlphaFoldDB" id="D8S0J8"/>
<dbReference type="SUPFAM" id="SSF56281">
    <property type="entry name" value="Metallo-hydrolase/oxidoreductase"/>
    <property type="match status" value="1"/>
</dbReference>
<dbReference type="EMBL" id="GL377597">
    <property type="protein sequence ID" value="EFJ21940.1"/>
    <property type="molecule type" value="Genomic_DNA"/>
</dbReference>
<feature type="non-terminal residue" evidence="3">
    <location>
        <position position="1"/>
    </location>
</feature>